<evidence type="ECO:0000313" key="3">
    <source>
        <dbReference type="Proteomes" id="UP000597338"/>
    </source>
</evidence>
<reference evidence="3" key="1">
    <citation type="journal article" date="2019" name="Int. J. Syst. Evol. Microbiol.">
        <title>The Global Catalogue of Microorganisms (GCM) 10K type strain sequencing project: providing services to taxonomists for standard genome sequencing and annotation.</title>
        <authorList>
            <consortium name="The Broad Institute Genomics Platform"/>
            <consortium name="The Broad Institute Genome Sequencing Center for Infectious Disease"/>
            <person name="Wu L."/>
            <person name="Ma J."/>
        </authorList>
    </citation>
    <scope>NUCLEOTIDE SEQUENCE [LARGE SCALE GENOMIC DNA]</scope>
    <source>
        <strain evidence="3">CGMCC 1.15342</strain>
    </source>
</reference>
<accession>A0ABQ1ML63</accession>
<dbReference type="Proteomes" id="UP000597338">
    <property type="component" value="Unassembled WGS sequence"/>
</dbReference>
<protein>
    <submittedName>
        <fullName evidence="2">Uncharacterized protein</fullName>
    </submittedName>
</protein>
<dbReference type="EMBL" id="BMIK01000018">
    <property type="protein sequence ID" value="GGC42410.1"/>
    <property type="molecule type" value="Genomic_DNA"/>
</dbReference>
<name>A0ABQ1ML63_9SPHI</name>
<feature type="compositionally biased region" description="Basic residues" evidence="1">
    <location>
        <begin position="1"/>
        <end position="13"/>
    </location>
</feature>
<gene>
    <name evidence="2" type="ORF">GCM10011386_38280</name>
</gene>
<organism evidence="2 3">
    <name type="scientific">Parapedobacter defluvii</name>
    <dbReference type="NCBI Taxonomy" id="2045106"/>
    <lineage>
        <taxon>Bacteria</taxon>
        <taxon>Pseudomonadati</taxon>
        <taxon>Bacteroidota</taxon>
        <taxon>Sphingobacteriia</taxon>
        <taxon>Sphingobacteriales</taxon>
        <taxon>Sphingobacteriaceae</taxon>
        <taxon>Parapedobacter</taxon>
    </lineage>
</organism>
<evidence type="ECO:0000256" key="1">
    <source>
        <dbReference type="SAM" id="MobiDB-lite"/>
    </source>
</evidence>
<comment type="caution">
    <text evidence="2">The sequence shown here is derived from an EMBL/GenBank/DDBJ whole genome shotgun (WGS) entry which is preliminary data.</text>
</comment>
<proteinExistence type="predicted"/>
<dbReference type="RefSeq" id="WP_188753077.1">
    <property type="nucleotide sequence ID" value="NZ_BMIK01000018.1"/>
</dbReference>
<keyword evidence="3" id="KW-1185">Reference proteome</keyword>
<feature type="compositionally biased region" description="Basic residues" evidence="1">
    <location>
        <begin position="22"/>
        <end position="36"/>
    </location>
</feature>
<evidence type="ECO:0000313" key="2">
    <source>
        <dbReference type="EMBL" id="GGC42410.1"/>
    </source>
</evidence>
<sequence>MNNHARKRNRGNRHPANSFALKFRRKKDTPRQRIRQVLRASIPLPDVEKIDLTDTPELP</sequence>
<feature type="region of interest" description="Disordered" evidence="1">
    <location>
        <begin position="1"/>
        <end position="37"/>
    </location>
</feature>